<evidence type="ECO:0008006" key="10">
    <source>
        <dbReference type="Google" id="ProtNLM"/>
    </source>
</evidence>
<feature type="compositionally biased region" description="Polar residues" evidence="5">
    <location>
        <begin position="776"/>
        <end position="800"/>
    </location>
</feature>
<dbReference type="SUPFAM" id="SSF50044">
    <property type="entry name" value="SH3-domain"/>
    <property type="match status" value="1"/>
</dbReference>
<feature type="compositionally biased region" description="Polar residues" evidence="5">
    <location>
        <begin position="1607"/>
        <end position="1626"/>
    </location>
</feature>
<feature type="compositionally biased region" description="Basic residues" evidence="5">
    <location>
        <begin position="1696"/>
        <end position="1707"/>
    </location>
</feature>
<comment type="similarity">
    <text evidence="1">Belongs to the PX domain-containing GAP family.</text>
</comment>
<feature type="region of interest" description="Disordered" evidence="5">
    <location>
        <begin position="22"/>
        <end position="48"/>
    </location>
</feature>
<dbReference type="InterPro" id="IPR036028">
    <property type="entry name" value="SH3-like_dom_sf"/>
</dbReference>
<feature type="region of interest" description="Disordered" evidence="5">
    <location>
        <begin position="1602"/>
        <end position="1636"/>
    </location>
</feature>
<dbReference type="PROSITE" id="PS50238">
    <property type="entry name" value="RHOGAP"/>
    <property type="match status" value="1"/>
</dbReference>
<evidence type="ECO:0000313" key="8">
    <source>
        <dbReference type="EMBL" id="CAL1265804.1"/>
    </source>
</evidence>
<dbReference type="GO" id="GO:0005096">
    <property type="term" value="F:GTPase activator activity"/>
    <property type="evidence" value="ECO:0007669"/>
    <property type="project" value="UniProtKB-KW"/>
</dbReference>
<name>A0AAV1Z2V5_9ARAC</name>
<feature type="compositionally biased region" description="Basic and acidic residues" evidence="5">
    <location>
        <begin position="910"/>
        <end position="922"/>
    </location>
</feature>
<dbReference type="PROSITE" id="PS50002">
    <property type="entry name" value="SH3"/>
    <property type="match status" value="1"/>
</dbReference>
<feature type="region of interest" description="Disordered" evidence="5">
    <location>
        <begin position="1006"/>
        <end position="1025"/>
    </location>
</feature>
<gene>
    <name evidence="8" type="ORF">LARSCL_LOCUS2748</name>
</gene>
<evidence type="ECO:0000259" key="7">
    <source>
        <dbReference type="PROSITE" id="PS50238"/>
    </source>
</evidence>
<dbReference type="Gene3D" id="2.30.30.40">
    <property type="entry name" value="SH3 Domains"/>
    <property type="match status" value="1"/>
</dbReference>
<dbReference type="InterPro" id="IPR036871">
    <property type="entry name" value="PX_dom_sf"/>
</dbReference>
<dbReference type="PANTHER" id="PTHR15729">
    <property type="entry name" value="CDC42 GTPASE-ACTIVATING PROTEIN"/>
    <property type="match status" value="1"/>
</dbReference>
<evidence type="ECO:0000256" key="4">
    <source>
        <dbReference type="PROSITE-ProRule" id="PRU00192"/>
    </source>
</evidence>
<dbReference type="Pfam" id="PF00620">
    <property type="entry name" value="RhoGAP"/>
    <property type="match status" value="1"/>
</dbReference>
<dbReference type="PANTHER" id="PTHR15729:SF10">
    <property type="entry name" value="GTPASE-ACTIVATING PROTEIN CDGAPR"/>
    <property type="match status" value="1"/>
</dbReference>
<dbReference type="SMART" id="SM00326">
    <property type="entry name" value="SH3"/>
    <property type="match status" value="1"/>
</dbReference>
<feature type="domain" description="Rho-GAP" evidence="7">
    <location>
        <begin position="401"/>
        <end position="592"/>
    </location>
</feature>
<evidence type="ECO:0000256" key="3">
    <source>
        <dbReference type="ARBA" id="ARBA00022468"/>
    </source>
</evidence>
<keyword evidence="2 4" id="KW-0728">SH3 domain</keyword>
<dbReference type="SUPFAM" id="SSF64268">
    <property type="entry name" value="PX domain"/>
    <property type="match status" value="1"/>
</dbReference>
<dbReference type="InterPro" id="IPR008936">
    <property type="entry name" value="Rho_GTPase_activation_prot"/>
</dbReference>
<evidence type="ECO:0000256" key="2">
    <source>
        <dbReference type="ARBA" id="ARBA00022443"/>
    </source>
</evidence>
<dbReference type="FunFam" id="1.10.555.10:FF:000002">
    <property type="entry name" value="rho GTPase-activating protein 32 isoform X1"/>
    <property type="match status" value="1"/>
</dbReference>
<dbReference type="CDD" id="cd11835">
    <property type="entry name" value="SH3_ARHGAP32_33"/>
    <property type="match status" value="1"/>
</dbReference>
<dbReference type="EMBL" id="CAXIEN010000019">
    <property type="protein sequence ID" value="CAL1265804.1"/>
    <property type="molecule type" value="Genomic_DNA"/>
</dbReference>
<keyword evidence="3" id="KW-0343">GTPase activation</keyword>
<dbReference type="InterPro" id="IPR001452">
    <property type="entry name" value="SH3_domain"/>
</dbReference>
<feature type="region of interest" description="Disordered" evidence="5">
    <location>
        <begin position="859"/>
        <end position="878"/>
    </location>
</feature>
<dbReference type="InterPro" id="IPR051576">
    <property type="entry name" value="PX-Rho_GAP"/>
</dbReference>
<feature type="compositionally biased region" description="Polar residues" evidence="5">
    <location>
        <begin position="1675"/>
        <end position="1690"/>
    </location>
</feature>
<evidence type="ECO:0000256" key="5">
    <source>
        <dbReference type="SAM" id="MobiDB-lite"/>
    </source>
</evidence>
<evidence type="ECO:0000259" key="6">
    <source>
        <dbReference type="PROSITE" id="PS50002"/>
    </source>
</evidence>
<feature type="region of interest" description="Disordered" evidence="5">
    <location>
        <begin position="673"/>
        <end position="718"/>
    </location>
</feature>
<dbReference type="Proteomes" id="UP001497382">
    <property type="component" value="Unassembled WGS sequence"/>
</dbReference>
<reference evidence="8 9" key="1">
    <citation type="submission" date="2024-04" db="EMBL/GenBank/DDBJ databases">
        <authorList>
            <person name="Rising A."/>
            <person name="Reimegard J."/>
            <person name="Sonavane S."/>
            <person name="Akerstrom W."/>
            <person name="Nylinder S."/>
            <person name="Hedman E."/>
            <person name="Kallberg Y."/>
        </authorList>
    </citation>
    <scope>NUCLEOTIDE SEQUENCE [LARGE SCALE GENOMIC DNA]</scope>
</reference>
<dbReference type="SMART" id="SM00324">
    <property type="entry name" value="RhoGAP"/>
    <property type="match status" value="1"/>
</dbReference>
<dbReference type="Gene3D" id="1.10.555.10">
    <property type="entry name" value="Rho GTPase activation protein"/>
    <property type="match status" value="1"/>
</dbReference>
<organism evidence="8 9">
    <name type="scientific">Larinioides sclopetarius</name>
    <dbReference type="NCBI Taxonomy" id="280406"/>
    <lineage>
        <taxon>Eukaryota</taxon>
        <taxon>Metazoa</taxon>
        <taxon>Ecdysozoa</taxon>
        <taxon>Arthropoda</taxon>
        <taxon>Chelicerata</taxon>
        <taxon>Arachnida</taxon>
        <taxon>Araneae</taxon>
        <taxon>Araneomorphae</taxon>
        <taxon>Entelegynae</taxon>
        <taxon>Araneoidea</taxon>
        <taxon>Araneidae</taxon>
        <taxon>Larinioides</taxon>
    </lineage>
</organism>
<keyword evidence="9" id="KW-1185">Reference proteome</keyword>
<proteinExistence type="inferred from homology"/>
<sequence length="1815" mass="202831">MSLLRCCSFEAFVEVVETMPTLSAVPTPGGSGKSGEGEHGSPRPSSPFAALSLRRTRFSSVPLVEIKQNVETEEITFPASVELPRRHVTFNSDVDSDSSLSGGGLCSMSDTMESFKDVGGSPTIQPSVRIKHLTRNSDATSRFPKLDECAHFHYDNVELGPIEVVLCDGDDRIEEKNACIGELWYSVQVTSNGKSWQIRRSLDNFQMLDRQLHRCVYDRKFSLLKEIASQPQQPEDAVRTMLTQYLERFSQLAGSLINCGPVLNWLELDNRGNRLIVTDEAAINTPAVAAAYVIKRYASQANDEISLEVGDIISVIDMPPPKESSWWRGKKGFQVGFFPCECVEIIGDKVPQSFKIPKAPTKPVLRKHGKLIAFFRSFLLSRPSRRKLKQSGILKERVFGCDLGEHLMNTGRDIPLVLKCCTEFIEQHGIVDGIYRLSGVTSNIQKLRLAFDEDRVPNLLDEAIIQDIHCVASLLKMYFRELPNPLLTFHLYDKFVNAVQADEDMRLLKLRDVVQQLPPPHYRSLEYLMRHLSKVAAYGFQTGMTPKNVAIVWAPNLLRSRDIENGGVGALHVVGVQAVLTEYLIRYTDIIFSEKMPVFPSPKISEVETPKKTRPKSLAISTPTKLLSLEEARSRALTSNLPSEQQKFIDVGGGEENLPIKYHTVIELPTRRRSVGKSKKSPSGWKSFFSRGWQTTSGRRKNRRLRSERPKIGSPIFSEHTPLVLQDKAVTESDVSHTNTKKLRTVKSAENLFGLSEDSSQQSSKYAFSPLEEAPSSPQEFTSDASKEASLQTSTPSKTAAYQKHVRSISHDSYFERNIEFTADTESEIDDKANDSLISSDFKDSCGNLILHSTALKDECDSLSSNDSPSKRSKIAQKQKLINIESEASSPKLQKLSLKRLYHTLSSPPMEKKKDESKREKNSSLLASAQKELHSHDDVNISQDKKDNYDHETTLDSRPASLLLQESTTSVPSIANSLQSSNSLNISSSVPHETHETDVVTAEVHRSLPENQIDEESRDQDYNPVDMTPVSVIDESDNLMDFSMEATLSESVNLSQLMSFDSQEQVLSIGTTENTEKQSGISLIVHDGSLNTPESPTGDCISEIPSSGDSENNDTNDDVNKEIMAKDFEEDTSNKSLGNEAKCTGNELFLDESSKIAPDVVNTEPKQNADDQLVNQTQQLYINMDTNVNNGSKNIKQDSSLNISNIMSFEAHTPQKDIDLEGGFVNDIILSPPASFVDKSEKMNGNVKKDSDLTSDLLSDIKSSAKYPCARSMERSKTEVHEICAKFVSGIAVSGSFGQELFKANNEFVDSHKKKSCSDKISPISPIEDSKRKFESEIGRLIVRDRQMKLEMEQIKAERQKHKVETPTSTDVNLNKNKSEKKFVDVIEFRKSPIKSLDNEKKKLESDDLLKVLKANVDVKKSHDSLPSYSRYVRIDNKPSVKELLSKFEGNKRFDDSSQKLNSDITNSSPKQTSSGVFSNIQVINHNYPLSSSKSFASDFEENLQSSKDNQRSRSKEHIFQTECVIRFPHPKSAILNQTELHKNGMDSREVNYDSGESNSWTSGQYDHQSKVCNSRTAFLSSDNLTSDCTMAGFSNIGREGAFPDQSKMSQSLESKALSNSLQNGRDQIDSNFPAVGTPSNSFSSFKETFNRANRLTQQMRYEFFQRGLCQNNGNDSSFSAQDNSSNHYSRSPPVNRKRQAPTRQRPKSVPPPTCRLSFVTGKPTSSFQLDDERSHAKIIPTQTEYSQNVPKTSSKNLSNGKESTDTSQTYGPPKRVRDRAALFERSLSFSGPMDKQTLPSSKHSQNAQQNSSKR</sequence>
<feature type="region of interest" description="Disordered" evidence="5">
    <location>
        <begin position="1675"/>
        <end position="1815"/>
    </location>
</feature>
<evidence type="ECO:0000256" key="1">
    <source>
        <dbReference type="ARBA" id="ARBA00008795"/>
    </source>
</evidence>
<dbReference type="GO" id="GO:0007264">
    <property type="term" value="P:small GTPase-mediated signal transduction"/>
    <property type="evidence" value="ECO:0007669"/>
    <property type="project" value="TreeGrafter"/>
</dbReference>
<dbReference type="InterPro" id="IPR000198">
    <property type="entry name" value="RhoGAP_dom"/>
</dbReference>
<dbReference type="Pfam" id="PF07653">
    <property type="entry name" value="SH3_2"/>
    <property type="match status" value="1"/>
</dbReference>
<feature type="compositionally biased region" description="Low complexity" evidence="5">
    <location>
        <begin position="681"/>
        <end position="690"/>
    </location>
</feature>
<accession>A0AAV1Z2V5</accession>
<dbReference type="FunFam" id="2.30.30.40:FF:000207">
    <property type="entry name" value="CLUMA_CG020965, isoform A"/>
    <property type="match status" value="1"/>
</dbReference>
<feature type="region of interest" description="Disordered" evidence="5">
    <location>
        <begin position="904"/>
        <end position="960"/>
    </location>
</feature>
<feature type="compositionally biased region" description="Polar residues" evidence="5">
    <location>
        <begin position="1798"/>
        <end position="1815"/>
    </location>
</feature>
<feature type="compositionally biased region" description="Basic and acidic residues" evidence="5">
    <location>
        <begin position="931"/>
        <end position="955"/>
    </location>
</feature>
<feature type="compositionally biased region" description="Polar residues" evidence="5">
    <location>
        <begin position="1741"/>
        <end position="1771"/>
    </location>
</feature>
<feature type="domain" description="SH3" evidence="6">
    <location>
        <begin position="286"/>
        <end position="348"/>
    </location>
</feature>
<feature type="region of interest" description="Disordered" evidence="5">
    <location>
        <begin position="764"/>
        <end position="803"/>
    </location>
</feature>
<evidence type="ECO:0000313" key="9">
    <source>
        <dbReference type="Proteomes" id="UP001497382"/>
    </source>
</evidence>
<comment type="caution">
    <text evidence="8">The sequence shown here is derived from an EMBL/GenBank/DDBJ whole genome shotgun (WGS) entry which is preliminary data.</text>
</comment>
<dbReference type="SUPFAM" id="SSF48350">
    <property type="entry name" value="GTPase activation domain, GAP"/>
    <property type="match status" value="1"/>
</dbReference>
<protein>
    <recommendedName>
        <fullName evidence="10">GTPase-activating protein CdGAPr</fullName>
    </recommendedName>
</protein>
<dbReference type="GO" id="GO:0035091">
    <property type="term" value="F:phosphatidylinositol binding"/>
    <property type="evidence" value="ECO:0007669"/>
    <property type="project" value="InterPro"/>
</dbReference>